<feature type="compositionally biased region" description="Polar residues" evidence="2">
    <location>
        <begin position="351"/>
        <end position="371"/>
    </location>
</feature>
<feature type="compositionally biased region" description="Polar residues" evidence="2">
    <location>
        <begin position="542"/>
        <end position="565"/>
    </location>
</feature>
<dbReference type="EMBL" id="JAXLQG010000013">
    <property type="protein sequence ID" value="KAK5533500.1"/>
    <property type="molecule type" value="Genomic_DNA"/>
</dbReference>
<evidence type="ECO:0000256" key="1">
    <source>
        <dbReference type="SAM" id="Coils"/>
    </source>
</evidence>
<protein>
    <submittedName>
        <fullName evidence="3">Uncharacterized protein</fullName>
    </submittedName>
</protein>
<organism evidence="3 4">
    <name type="scientific">Vermiconidia calcicola</name>
    <dbReference type="NCBI Taxonomy" id="1690605"/>
    <lineage>
        <taxon>Eukaryota</taxon>
        <taxon>Fungi</taxon>
        <taxon>Dikarya</taxon>
        <taxon>Ascomycota</taxon>
        <taxon>Pezizomycotina</taxon>
        <taxon>Dothideomycetes</taxon>
        <taxon>Dothideomycetidae</taxon>
        <taxon>Mycosphaerellales</taxon>
        <taxon>Extremaceae</taxon>
        <taxon>Vermiconidia</taxon>
    </lineage>
</organism>
<keyword evidence="4" id="KW-1185">Reference proteome</keyword>
<proteinExistence type="predicted"/>
<feature type="compositionally biased region" description="Polar residues" evidence="2">
    <location>
        <begin position="58"/>
        <end position="77"/>
    </location>
</feature>
<dbReference type="Proteomes" id="UP001345827">
    <property type="component" value="Unassembled WGS sequence"/>
</dbReference>
<feature type="compositionally biased region" description="Low complexity" evidence="2">
    <location>
        <begin position="478"/>
        <end position="495"/>
    </location>
</feature>
<feature type="compositionally biased region" description="Basic and acidic residues" evidence="2">
    <location>
        <begin position="258"/>
        <end position="269"/>
    </location>
</feature>
<feature type="compositionally biased region" description="Polar residues" evidence="2">
    <location>
        <begin position="399"/>
        <end position="409"/>
    </location>
</feature>
<feature type="region of interest" description="Disordered" evidence="2">
    <location>
        <begin position="1"/>
        <end position="132"/>
    </location>
</feature>
<evidence type="ECO:0000313" key="3">
    <source>
        <dbReference type="EMBL" id="KAK5533500.1"/>
    </source>
</evidence>
<gene>
    <name evidence="3" type="ORF">LTR25_007366</name>
</gene>
<sequence>MQPATGGREQRNSRRLQPLPASITTRLATNADNNAMIQDRPPSVRPVRGRLFDPARSPPSTTGSQALPETMSSSSHLETLPRAGSSLTTSIPHSGLSQSSSFAPRGDSASRPSWHLTQSSNSASGGHSGSHAVALASTRQHSNPLQTHTYGQLHSPASYHEYQQQNLGGSVAYSSTRESVQPLPCSRECEQQRRDLQRQLEDARISYSRLLEDYEILQRDSQALSDEAERMRARTDDTGPIITREECHLTLERGREALEEQTGADRREELEEQFSRPASDPLHATVHSDNVTAGPSGIMTADEDDDSDPYGPSSLISGNFDSGRSIVGPEEPESIEAILFGPPTKRRRLGTASSHKPNPPRTGQITPTERPQLNDLETERHQPSSPVYAGQANPGQVMRPSNPSSQPGSAVSPIATTGERSRIEREPLIRPPKKNALSPLKFPTSVFAPRRIQESAVSTPQQTRTDNQGDTTDGKGHQINPSNPSSQPSSVVPPIATTGERSRFEREPLIRPPKKNALSPLKSTHPTSVFAPSRIQEGAVPTPQQRPTGNQGHTTDQSDSMSTRTEAPATDRKGHQMNPVNRRTPTAIKEATF</sequence>
<evidence type="ECO:0000256" key="2">
    <source>
        <dbReference type="SAM" id="MobiDB-lite"/>
    </source>
</evidence>
<feature type="compositionally biased region" description="Polar residues" evidence="2">
    <location>
        <begin position="455"/>
        <end position="471"/>
    </location>
</feature>
<feature type="compositionally biased region" description="Basic and acidic residues" evidence="2">
    <location>
        <begin position="500"/>
        <end position="509"/>
    </location>
</feature>
<name>A0AAV9Q428_9PEZI</name>
<feature type="coiled-coil region" evidence="1">
    <location>
        <begin position="186"/>
        <end position="234"/>
    </location>
</feature>
<evidence type="ECO:0000313" key="4">
    <source>
        <dbReference type="Proteomes" id="UP001345827"/>
    </source>
</evidence>
<dbReference type="AlphaFoldDB" id="A0AAV9Q428"/>
<feature type="compositionally biased region" description="Polar residues" evidence="2">
    <location>
        <begin position="22"/>
        <end position="36"/>
    </location>
</feature>
<reference evidence="3 4" key="1">
    <citation type="submission" date="2023-06" db="EMBL/GenBank/DDBJ databases">
        <title>Black Yeasts Isolated from many extreme environments.</title>
        <authorList>
            <person name="Coleine C."/>
            <person name="Stajich J.E."/>
            <person name="Selbmann L."/>
        </authorList>
    </citation>
    <scope>NUCLEOTIDE SEQUENCE [LARGE SCALE GENOMIC DNA]</scope>
    <source>
        <strain evidence="3 4">CCFEE 5887</strain>
    </source>
</reference>
<accession>A0AAV9Q428</accession>
<feature type="compositionally biased region" description="Basic and acidic residues" evidence="2">
    <location>
        <begin position="419"/>
        <end position="428"/>
    </location>
</feature>
<comment type="caution">
    <text evidence="3">The sequence shown here is derived from an EMBL/GenBank/DDBJ whole genome shotgun (WGS) entry which is preliminary data.</text>
</comment>
<feature type="compositionally biased region" description="Low complexity" evidence="2">
    <location>
        <begin position="119"/>
        <end position="132"/>
    </location>
</feature>
<feature type="compositionally biased region" description="Polar residues" evidence="2">
    <location>
        <begin position="85"/>
        <end position="102"/>
    </location>
</feature>
<feature type="region of interest" description="Disordered" evidence="2">
    <location>
        <begin position="258"/>
        <end position="593"/>
    </location>
</feature>
<keyword evidence="1" id="KW-0175">Coiled coil</keyword>